<dbReference type="RefSeq" id="WP_245984179.1">
    <property type="nucleotide sequence ID" value="NZ_RBLG01000003.1"/>
</dbReference>
<organism evidence="1 2">
    <name type="scientific">Gillisia mitskevichiae</name>
    <dbReference type="NCBI Taxonomy" id="270921"/>
    <lineage>
        <taxon>Bacteria</taxon>
        <taxon>Pseudomonadati</taxon>
        <taxon>Bacteroidota</taxon>
        <taxon>Flavobacteriia</taxon>
        <taxon>Flavobacteriales</taxon>
        <taxon>Flavobacteriaceae</taxon>
        <taxon>Gillisia</taxon>
    </lineage>
</organism>
<evidence type="ECO:0000313" key="1">
    <source>
        <dbReference type="EMBL" id="RKS50698.1"/>
    </source>
</evidence>
<proteinExistence type="predicted"/>
<evidence type="ECO:0000313" key="2">
    <source>
        <dbReference type="Proteomes" id="UP000276282"/>
    </source>
</evidence>
<dbReference type="AlphaFoldDB" id="A0A495PMJ8"/>
<dbReference type="Pfam" id="PF11199">
    <property type="entry name" value="DUF2891"/>
    <property type="match status" value="1"/>
</dbReference>
<name>A0A495PMJ8_9FLAO</name>
<reference evidence="1 2" key="1">
    <citation type="submission" date="2018-10" db="EMBL/GenBank/DDBJ databases">
        <title>Genomic Encyclopedia of Archaeal and Bacterial Type Strains, Phase II (KMG-II): from individual species to whole genera.</title>
        <authorList>
            <person name="Goeker M."/>
        </authorList>
    </citation>
    <scope>NUCLEOTIDE SEQUENCE [LARGE SCALE GENOMIC DNA]</scope>
    <source>
        <strain evidence="1 2">DSM 19839</strain>
    </source>
</reference>
<dbReference type="Proteomes" id="UP000276282">
    <property type="component" value="Unassembled WGS sequence"/>
</dbReference>
<dbReference type="PROSITE" id="PS51257">
    <property type="entry name" value="PROKAR_LIPOPROTEIN"/>
    <property type="match status" value="1"/>
</dbReference>
<keyword evidence="2" id="KW-1185">Reference proteome</keyword>
<gene>
    <name evidence="1" type="ORF">BC962_2471</name>
</gene>
<evidence type="ECO:0008006" key="3">
    <source>
        <dbReference type="Google" id="ProtNLM"/>
    </source>
</evidence>
<dbReference type="InterPro" id="IPR021365">
    <property type="entry name" value="DUF2891"/>
</dbReference>
<dbReference type="EMBL" id="RBLG01000003">
    <property type="protein sequence ID" value="RKS50698.1"/>
    <property type="molecule type" value="Genomic_DNA"/>
</dbReference>
<protein>
    <recommendedName>
        <fullName evidence="3">DUF2891 family protein</fullName>
    </recommendedName>
</protein>
<comment type="caution">
    <text evidence="1">The sequence shown here is derived from an EMBL/GenBank/DDBJ whole genome shotgun (WGS) entry which is preliminary data.</text>
</comment>
<accession>A0A495PMJ8</accession>
<sequence>MKTKITLLGLFLIFLIGCKGEERNKADMDAKVESDSISENNISLDSILGEESIELNLEQANKLAALPLACINTEYPNKLGQTLGGKQDLKSPKELHPAFYGCFDWHSSVHAQWTLVKLLKQFPKLEKAEEIKARLEETLSKENIAAEVSYFKTENNKDYERTYGWAWLLKLSQELQTWDSDLGEELSGNLKPLTDLMVANFTEFLPKLIYPIRVGEHTNTAFALSFAYDYAEAVKNSEFQELIETRAKEFYLKDDNCPITWEPSGFDFLSPCLQEIDIMRKVLPKAAFPLWMDDFMPELRNKDFDIAVGKVSDRTDGKLVHLDGLNFSRAWVFYGLANKYPEKYSHLRAIADQHVAKSFPNLVGDSYEGGHWLGSFALYALQESKVQK</sequence>